<dbReference type="AlphaFoldDB" id="A0A7J5YLN9"/>
<name>A0A7J5YLN9_DISMA</name>
<organism evidence="1 2">
    <name type="scientific">Dissostichus mawsoni</name>
    <name type="common">Antarctic cod</name>
    <dbReference type="NCBI Taxonomy" id="36200"/>
    <lineage>
        <taxon>Eukaryota</taxon>
        <taxon>Metazoa</taxon>
        <taxon>Chordata</taxon>
        <taxon>Craniata</taxon>
        <taxon>Vertebrata</taxon>
        <taxon>Euteleostomi</taxon>
        <taxon>Actinopterygii</taxon>
        <taxon>Neopterygii</taxon>
        <taxon>Teleostei</taxon>
        <taxon>Neoteleostei</taxon>
        <taxon>Acanthomorphata</taxon>
        <taxon>Eupercaria</taxon>
        <taxon>Perciformes</taxon>
        <taxon>Notothenioidei</taxon>
        <taxon>Nototheniidae</taxon>
        <taxon>Dissostichus</taxon>
    </lineage>
</organism>
<keyword evidence="2" id="KW-1185">Reference proteome</keyword>
<gene>
    <name evidence="1" type="ORF">F7725_012188</name>
</gene>
<accession>A0A7J5YLN9</accession>
<dbReference type="Proteomes" id="UP000518266">
    <property type="component" value="Unassembled WGS sequence"/>
</dbReference>
<dbReference type="EMBL" id="JAAKFY010000010">
    <property type="protein sequence ID" value="KAF3850416.1"/>
    <property type="molecule type" value="Genomic_DNA"/>
</dbReference>
<evidence type="ECO:0000313" key="2">
    <source>
        <dbReference type="Proteomes" id="UP000518266"/>
    </source>
</evidence>
<protein>
    <submittedName>
        <fullName evidence="1">Uncharacterized protein</fullName>
    </submittedName>
</protein>
<evidence type="ECO:0000313" key="1">
    <source>
        <dbReference type="EMBL" id="KAF3850416.1"/>
    </source>
</evidence>
<reference evidence="1 2" key="1">
    <citation type="submission" date="2020-03" db="EMBL/GenBank/DDBJ databases">
        <title>Dissostichus mawsoni Genome sequencing and assembly.</title>
        <authorList>
            <person name="Park H."/>
        </authorList>
    </citation>
    <scope>NUCLEOTIDE SEQUENCE [LARGE SCALE GENOMIC DNA]</scope>
    <source>
        <strain evidence="1">DM0001</strain>
        <tissue evidence="1">Muscle</tissue>
    </source>
</reference>
<sequence length="370" mass="41622">MGLGPWSAPPSSFLPSLFATLPTDSRYPHNTDTYLPLPSHFHPFTSLSTSLSTFHTATQQCCSPLQSTQQPAEGARAVWSLLKRTLIIGDSNLPHPPFTDPHLQLDSFPGAKFHHITPIFNKLRPCHNTSQVIISVGLNNGLSDTAPSSSLKQLQEQSTLCFPNATIYIPIINFSYSLNIHQQTALTTLNNTIASKYNFIPEINPLFFQVTSHYNIHWTMQTAEMFLKQVQRHLRPAVRPYPRPPHHNLLGSLSNLLGKLKANFEGARGDCDALRPCRLISAYRRNKNLQDLLVQTNLNKSTKTREAPRVSEVDFIRLLHVFNPFSREGKCEVCVLESSSGWSTGQRRAAERRWIHRLCTIDPGGLNEKN</sequence>
<proteinExistence type="predicted"/>
<comment type="caution">
    <text evidence="1">The sequence shown here is derived from an EMBL/GenBank/DDBJ whole genome shotgun (WGS) entry which is preliminary data.</text>
</comment>
<dbReference type="OrthoDB" id="8946688at2759"/>